<dbReference type="AlphaFoldDB" id="A0AAX0WSL8"/>
<dbReference type="Proteomes" id="UP000192511">
    <property type="component" value="Unassembled WGS sequence"/>
</dbReference>
<feature type="compositionally biased region" description="Basic and acidic residues" evidence="2">
    <location>
        <begin position="166"/>
        <end position="180"/>
    </location>
</feature>
<feature type="domain" description="LegC3 N-terminal Legionellaceae" evidence="4">
    <location>
        <begin position="175"/>
        <end position="351"/>
    </location>
</feature>
<keyword evidence="3" id="KW-0812">Transmembrane</keyword>
<comment type="caution">
    <text evidence="5">The sequence shown here is derived from an EMBL/GenBank/DDBJ whole genome shotgun (WGS) entry which is preliminary data.</text>
</comment>
<feature type="coiled-coil region" evidence="1">
    <location>
        <begin position="108"/>
        <end position="135"/>
    </location>
</feature>
<feature type="region of interest" description="Disordered" evidence="2">
    <location>
        <begin position="187"/>
        <end position="206"/>
    </location>
</feature>
<evidence type="ECO:0000256" key="1">
    <source>
        <dbReference type="SAM" id="Coils"/>
    </source>
</evidence>
<dbReference type="EMBL" id="NBTX02000004">
    <property type="protein sequence ID" value="PNL61622.1"/>
    <property type="molecule type" value="Genomic_DNA"/>
</dbReference>
<evidence type="ECO:0000259" key="4">
    <source>
        <dbReference type="Pfam" id="PF18654"/>
    </source>
</evidence>
<gene>
    <name evidence="5" type="ORF">A6J39_010610</name>
</gene>
<reference evidence="5" key="1">
    <citation type="submission" date="2017-12" db="EMBL/GenBank/DDBJ databases">
        <title>FDA dAtabase for Regulatory Grade micrObial Sequences (FDA-ARGOS): Supporting development and validation of Infectious Disease Dx tests.</title>
        <authorList>
            <person name="Kerrigan L."/>
            <person name="Tallon L.J."/>
            <person name="Sadzewicz L."/>
            <person name="Sengamalay N."/>
            <person name="Ott S."/>
            <person name="Godinez A."/>
            <person name="Nagaraj S."/>
            <person name="Vavikolanu K."/>
            <person name="Vyas G."/>
            <person name="Nadendla S."/>
            <person name="Aluvathingal J."/>
            <person name="Sichtig H."/>
        </authorList>
    </citation>
    <scope>NUCLEOTIDE SEQUENCE [LARGE SCALE GENOMIC DNA]</scope>
    <source>
        <strain evidence="5">FDAARGOS_200</strain>
    </source>
</reference>
<dbReference type="Pfam" id="PF18654">
    <property type="entry name" value="LegC3_N"/>
    <property type="match status" value="2"/>
</dbReference>
<accession>A0AAX0WSL8</accession>
<proteinExistence type="predicted"/>
<dbReference type="RefSeq" id="WP_058388530.1">
    <property type="nucleotide sequence ID" value="NZ_CAAAHR010000038.1"/>
</dbReference>
<name>A0AAX0WSL8_9GAMM</name>
<evidence type="ECO:0000313" key="6">
    <source>
        <dbReference type="Proteomes" id="UP000192511"/>
    </source>
</evidence>
<feature type="transmembrane region" description="Helical" evidence="3">
    <location>
        <begin position="455"/>
        <end position="479"/>
    </location>
</feature>
<evidence type="ECO:0000256" key="3">
    <source>
        <dbReference type="SAM" id="Phobius"/>
    </source>
</evidence>
<protein>
    <recommendedName>
        <fullName evidence="4">LegC3 N-terminal Legionellaceae domain-containing protein</fullName>
    </recommendedName>
</protein>
<evidence type="ECO:0000313" key="5">
    <source>
        <dbReference type="EMBL" id="PNL61622.1"/>
    </source>
</evidence>
<feature type="region of interest" description="Disordered" evidence="2">
    <location>
        <begin position="143"/>
        <end position="180"/>
    </location>
</feature>
<feature type="transmembrane region" description="Helical" evidence="3">
    <location>
        <begin position="426"/>
        <end position="449"/>
    </location>
</feature>
<feature type="compositionally biased region" description="Basic and acidic residues" evidence="2">
    <location>
        <begin position="143"/>
        <end position="154"/>
    </location>
</feature>
<keyword evidence="3" id="KW-0472">Membrane</keyword>
<sequence>MSLSTLNIDLLVEQITDKFIERSNYSTLRNSCILLSPISFVSSEIKEQLSRILQIDQQESTSDLTAAACNKQYQYDLDEQKFDLQESENDSLSAADLEFQLQLLREITRSSETELQRHQENIHRLQVRIKTIDELILVAHKKDEETHHHSHPEQVDPPSKTTHNHPHPETIEQHDDKHHTHSDVAPYLKTTHSHPNTTLHGHPETDLEREKNILTKELSSFQRGLKSEQSHHQALIENQNKINKQLLDLPEKAKRRQIRAAARYNRARARLAGDPTLSQLSEENYNLLKEAIEAKHKKLHQKQEQLMQRAIEISYQTYLTRLEIYLQSMPNLSYQENEALKQIIQFVREYLSIKAEEQKIRLARNNVFLEKKKIIEDKSQKEKKVERFKESNPRLASQNINLGKEDEQLEIAILERGNYRSTLLKLGLLFLFLTVGGAGTGVAVAGGILAVTPLFMAPAAVLAFITLSLFIAALVYTIMNSMDSNQLSKNKTTIKDNIATIAQQNGEMMSLENEILPGLANKISEAELNLSMLDKRIERLYQQAELKLNTAKQVTVRYPSSQIPFIGQAPQHTSQDVYQDSSIPSAPFMDDSLEGSTIFRIV</sequence>
<dbReference type="GeneID" id="98066060"/>
<keyword evidence="6" id="KW-1185">Reference proteome</keyword>
<keyword evidence="1" id="KW-0175">Coiled coil</keyword>
<feature type="domain" description="LegC3 N-terminal Legionellaceae" evidence="4">
    <location>
        <begin position="1"/>
        <end position="134"/>
    </location>
</feature>
<evidence type="ECO:0000256" key="2">
    <source>
        <dbReference type="SAM" id="MobiDB-lite"/>
    </source>
</evidence>
<keyword evidence="3" id="KW-1133">Transmembrane helix</keyword>
<dbReference type="InterPro" id="IPR041357">
    <property type="entry name" value="LegC3_N_Legionellaceae"/>
</dbReference>
<organism evidence="5 6">
    <name type="scientific">Legionella anisa</name>
    <dbReference type="NCBI Taxonomy" id="28082"/>
    <lineage>
        <taxon>Bacteria</taxon>
        <taxon>Pseudomonadati</taxon>
        <taxon>Pseudomonadota</taxon>
        <taxon>Gammaproteobacteria</taxon>
        <taxon>Legionellales</taxon>
        <taxon>Legionellaceae</taxon>
        <taxon>Legionella</taxon>
    </lineage>
</organism>